<name>A0ABT0Z2U0_9FLAO</name>
<protein>
    <submittedName>
        <fullName evidence="4">TlpA family protein disulfide reductase</fullName>
    </submittedName>
</protein>
<proteinExistence type="predicted"/>
<dbReference type="InterPro" id="IPR050553">
    <property type="entry name" value="Thioredoxin_ResA/DsbE_sf"/>
</dbReference>
<dbReference type="InterPro" id="IPR036249">
    <property type="entry name" value="Thioredoxin-like_sf"/>
</dbReference>
<evidence type="ECO:0000259" key="3">
    <source>
        <dbReference type="PROSITE" id="PS51352"/>
    </source>
</evidence>
<comment type="caution">
    <text evidence="4">The sequence shown here is derived from an EMBL/GenBank/DDBJ whole genome shotgun (WGS) entry which is preliminary data.</text>
</comment>
<dbReference type="EMBL" id="JAMSCK010000004">
    <property type="protein sequence ID" value="MCM8570034.1"/>
    <property type="molecule type" value="Genomic_DNA"/>
</dbReference>
<keyword evidence="2" id="KW-0812">Transmembrane</keyword>
<feature type="domain" description="Thioredoxin" evidence="3">
    <location>
        <begin position="69"/>
        <end position="208"/>
    </location>
</feature>
<evidence type="ECO:0000256" key="1">
    <source>
        <dbReference type="ARBA" id="ARBA00023284"/>
    </source>
</evidence>
<evidence type="ECO:0000313" key="5">
    <source>
        <dbReference type="Proteomes" id="UP001155077"/>
    </source>
</evidence>
<keyword evidence="2" id="KW-0472">Membrane</keyword>
<keyword evidence="2" id="KW-1133">Transmembrane helix</keyword>
<dbReference type="InterPro" id="IPR013766">
    <property type="entry name" value="Thioredoxin_domain"/>
</dbReference>
<evidence type="ECO:0000313" key="4">
    <source>
        <dbReference type="EMBL" id="MCM8570034.1"/>
    </source>
</evidence>
<organism evidence="4 5">
    <name type="scientific">Gramella jeungdoensis</name>
    <dbReference type="NCBI Taxonomy" id="708091"/>
    <lineage>
        <taxon>Bacteria</taxon>
        <taxon>Pseudomonadati</taxon>
        <taxon>Bacteroidota</taxon>
        <taxon>Flavobacteriia</taxon>
        <taxon>Flavobacteriales</taxon>
        <taxon>Flavobacteriaceae</taxon>
        <taxon>Christiangramia</taxon>
    </lineage>
</organism>
<dbReference type="InterPro" id="IPR017937">
    <property type="entry name" value="Thioredoxin_CS"/>
</dbReference>
<dbReference type="CDD" id="cd02966">
    <property type="entry name" value="TlpA_like_family"/>
    <property type="match status" value="1"/>
</dbReference>
<dbReference type="Pfam" id="PF00578">
    <property type="entry name" value="AhpC-TSA"/>
    <property type="match status" value="1"/>
</dbReference>
<dbReference type="Proteomes" id="UP001155077">
    <property type="component" value="Unassembled WGS sequence"/>
</dbReference>
<gene>
    <name evidence="4" type="ORF">NE848_11635</name>
</gene>
<evidence type="ECO:0000256" key="2">
    <source>
        <dbReference type="SAM" id="Phobius"/>
    </source>
</evidence>
<keyword evidence="1" id="KW-0676">Redox-active center</keyword>
<reference evidence="4" key="1">
    <citation type="submission" date="2022-06" db="EMBL/GenBank/DDBJ databases">
        <title>Gramella sediminis sp. nov., isolated from deep-sea sediment of the Indian Ocean.</title>
        <authorList>
            <person name="Yang L."/>
        </authorList>
    </citation>
    <scope>NUCLEOTIDE SEQUENCE</scope>
    <source>
        <strain evidence="4">HMD3159</strain>
    </source>
</reference>
<keyword evidence="5" id="KW-1185">Reference proteome</keyword>
<dbReference type="Gene3D" id="3.40.30.10">
    <property type="entry name" value="Glutaredoxin"/>
    <property type="match status" value="1"/>
</dbReference>
<accession>A0ABT0Z2U0</accession>
<feature type="transmembrane region" description="Helical" evidence="2">
    <location>
        <begin position="12"/>
        <end position="30"/>
    </location>
</feature>
<dbReference type="PANTHER" id="PTHR42852:SF17">
    <property type="entry name" value="THIOREDOXIN-LIKE PROTEIN HI_1115"/>
    <property type="match status" value="1"/>
</dbReference>
<dbReference type="InterPro" id="IPR000866">
    <property type="entry name" value="AhpC/TSA"/>
</dbReference>
<dbReference type="PROSITE" id="PS51352">
    <property type="entry name" value="THIOREDOXIN_2"/>
    <property type="match status" value="1"/>
</dbReference>
<dbReference type="RefSeq" id="WP_252113739.1">
    <property type="nucleotide sequence ID" value="NZ_JAMSCK010000004.1"/>
</dbReference>
<sequence>MRKKKKSTKKAWVEYSIYAFIAIVLYGTGLHTEVIGFVHRGLLETGLLNPKVEERKEPMGTETLANSGDVKKYPVADLNLKLKDINGDSVSLSDLKGKVIFMNFWATWCPPCVAEMPGINKLHNALGDEVAFVMLSMDQEFEKAIDYKERKEFGLPIYEPVSQIPSMYGSSQLPTTYVIDAEGYLVLTHMGMADYNTEEFKTFLKSLK</sequence>
<dbReference type="PANTHER" id="PTHR42852">
    <property type="entry name" value="THIOL:DISULFIDE INTERCHANGE PROTEIN DSBE"/>
    <property type="match status" value="1"/>
</dbReference>
<dbReference type="PROSITE" id="PS00194">
    <property type="entry name" value="THIOREDOXIN_1"/>
    <property type="match status" value="1"/>
</dbReference>
<dbReference type="SUPFAM" id="SSF52833">
    <property type="entry name" value="Thioredoxin-like"/>
    <property type="match status" value="1"/>
</dbReference>